<gene>
    <name evidence="14" type="ORF">J2T60_000626</name>
</gene>
<dbReference type="SUPFAM" id="SSF81343">
    <property type="entry name" value="Fumarate reductase respiratory complex transmembrane subunits"/>
    <property type="match status" value="1"/>
</dbReference>
<keyword evidence="15" id="KW-1185">Reference proteome</keyword>
<comment type="function">
    <text evidence="2">Membrane-anchoring subunit of succinate dehydrogenase (SDH).</text>
</comment>
<dbReference type="NCBIfam" id="TIGR02970">
    <property type="entry name" value="succ_dehyd_cytB"/>
    <property type="match status" value="1"/>
</dbReference>
<evidence type="ECO:0000256" key="4">
    <source>
        <dbReference type="ARBA" id="ARBA00007244"/>
    </source>
</evidence>
<evidence type="ECO:0000256" key="2">
    <source>
        <dbReference type="ARBA" id="ARBA00004050"/>
    </source>
</evidence>
<dbReference type="PROSITE" id="PS01001">
    <property type="entry name" value="SDH_CYT_2"/>
    <property type="match status" value="1"/>
</dbReference>
<keyword evidence="10" id="KW-0408">Iron</keyword>
<dbReference type="CDD" id="cd03499">
    <property type="entry name" value="SQR_TypeC_SdhC"/>
    <property type="match status" value="1"/>
</dbReference>
<comment type="cofactor">
    <cofactor evidence="1">
        <name>heme</name>
        <dbReference type="ChEBI" id="CHEBI:30413"/>
    </cofactor>
</comment>
<dbReference type="Gene3D" id="1.20.1300.10">
    <property type="entry name" value="Fumarate reductase/succinate dehydrogenase, transmembrane subunit"/>
    <property type="match status" value="1"/>
</dbReference>
<evidence type="ECO:0000313" key="14">
    <source>
        <dbReference type="EMBL" id="MCP1726661.1"/>
    </source>
</evidence>
<reference evidence="14 15" key="1">
    <citation type="submission" date="2022-03" db="EMBL/GenBank/DDBJ databases">
        <title>Genomic Encyclopedia of Type Strains, Phase III (KMG-III): the genomes of soil and plant-associated and newly described type strains.</title>
        <authorList>
            <person name="Whitman W."/>
        </authorList>
    </citation>
    <scope>NUCLEOTIDE SEQUENCE [LARGE SCALE GENOMIC DNA]</scope>
    <source>
        <strain evidence="14 15">BSker1</strain>
    </source>
</reference>
<comment type="similarity">
    <text evidence="4">Belongs to the cytochrome b560 family.</text>
</comment>
<feature type="transmembrane region" description="Helical" evidence="13">
    <location>
        <begin position="104"/>
        <end position="127"/>
    </location>
</feature>
<dbReference type="EMBL" id="JALJYF010000001">
    <property type="protein sequence ID" value="MCP1726661.1"/>
    <property type="molecule type" value="Genomic_DNA"/>
</dbReference>
<evidence type="ECO:0000256" key="8">
    <source>
        <dbReference type="ARBA" id="ARBA00022723"/>
    </source>
</evidence>
<evidence type="ECO:0000256" key="9">
    <source>
        <dbReference type="ARBA" id="ARBA00022989"/>
    </source>
</evidence>
<evidence type="ECO:0000256" key="3">
    <source>
        <dbReference type="ARBA" id="ARBA00004141"/>
    </source>
</evidence>
<keyword evidence="11 13" id="KW-0472">Membrane</keyword>
<evidence type="ECO:0000256" key="7">
    <source>
        <dbReference type="ARBA" id="ARBA00022692"/>
    </source>
</evidence>
<dbReference type="InterPro" id="IPR018495">
    <property type="entry name" value="Succ_DH_cyt_bsu_CS"/>
</dbReference>
<accession>A0ABT1G5X0</accession>
<dbReference type="InterPro" id="IPR014314">
    <property type="entry name" value="Succ_DH_cytb556"/>
</dbReference>
<evidence type="ECO:0000256" key="1">
    <source>
        <dbReference type="ARBA" id="ARBA00001971"/>
    </source>
</evidence>
<evidence type="ECO:0000256" key="5">
    <source>
        <dbReference type="ARBA" id="ARBA00020076"/>
    </source>
</evidence>
<sequence>MAAQNRPVSPHLQIYRFMWTMALSITHRMTGMFLTIGTIFLVYWLVSIAAGEAAYATAQGLIVSWPGRLLLFAWTLAFYFHFCNGLRHLFWDAGQGLELSQARLSGYLAVVAAIILTVVTWVAAYLVDGGAL</sequence>
<dbReference type="PANTHER" id="PTHR10978">
    <property type="entry name" value="SUCCINATE DEHYDROGENASE CYTOCHROME B560 SUBUNIT"/>
    <property type="match status" value="1"/>
</dbReference>
<evidence type="ECO:0000313" key="15">
    <source>
        <dbReference type="Proteomes" id="UP001523550"/>
    </source>
</evidence>
<feature type="transmembrane region" description="Helical" evidence="13">
    <location>
        <begin position="62"/>
        <end position="83"/>
    </location>
</feature>
<evidence type="ECO:0000256" key="13">
    <source>
        <dbReference type="SAM" id="Phobius"/>
    </source>
</evidence>
<comment type="subunit">
    <text evidence="12">Part of an enzyme complex containing four subunits: a flavoprotein, an iron-sulfur protein, plus two membrane-anchoring proteins, SdhC and SdhD. The complex can form homotrimers.</text>
</comment>
<dbReference type="InterPro" id="IPR034804">
    <property type="entry name" value="SQR/QFR_C/D"/>
</dbReference>
<protein>
    <recommendedName>
        <fullName evidence="5">Succinate dehydrogenase cytochrome b556 subunit</fullName>
    </recommendedName>
</protein>
<comment type="subcellular location">
    <subcellularLocation>
        <location evidence="3">Membrane</location>
        <topology evidence="3">Multi-pass membrane protein</topology>
    </subcellularLocation>
</comment>
<proteinExistence type="inferred from homology"/>
<dbReference type="PROSITE" id="PS01000">
    <property type="entry name" value="SDH_CYT_1"/>
    <property type="match status" value="1"/>
</dbReference>
<organism evidence="14 15">
    <name type="scientific">Natronospira proteinivora</name>
    <dbReference type="NCBI Taxonomy" id="1807133"/>
    <lineage>
        <taxon>Bacteria</taxon>
        <taxon>Pseudomonadati</taxon>
        <taxon>Pseudomonadota</taxon>
        <taxon>Gammaproteobacteria</taxon>
        <taxon>Natronospirales</taxon>
        <taxon>Natronospiraceae</taxon>
        <taxon>Natronospira</taxon>
    </lineage>
</organism>
<evidence type="ECO:0000256" key="11">
    <source>
        <dbReference type="ARBA" id="ARBA00023136"/>
    </source>
</evidence>
<dbReference type="PIRSF" id="PIRSF000178">
    <property type="entry name" value="SDH_cyt_b560"/>
    <property type="match status" value="1"/>
</dbReference>
<dbReference type="InterPro" id="IPR000701">
    <property type="entry name" value="SuccDH_FuR_B_TM-su"/>
</dbReference>
<keyword evidence="9 13" id="KW-1133">Transmembrane helix</keyword>
<evidence type="ECO:0000256" key="12">
    <source>
        <dbReference type="ARBA" id="ARBA00025912"/>
    </source>
</evidence>
<keyword evidence="6" id="KW-0349">Heme</keyword>
<keyword evidence="7 13" id="KW-0812">Transmembrane</keyword>
<feature type="transmembrane region" description="Helical" evidence="13">
    <location>
        <begin position="31"/>
        <end position="50"/>
    </location>
</feature>
<keyword evidence="8" id="KW-0479">Metal-binding</keyword>
<evidence type="ECO:0000256" key="6">
    <source>
        <dbReference type="ARBA" id="ARBA00022617"/>
    </source>
</evidence>
<dbReference type="PANTHER" id="PTHR10978:SF5">
    <property type="entry name" value="SUCCINATE DEHYDROGENASE CYTOCHROME B560 SUBUNIT, MITOCHONDRIAL"/>
    <property type="match status" value="1"/>
</dbReference>
<comment type="caution">
    <text evidence="14">The sequence shown here is derived from an EMBL/GenBank/DDBJ whole genome shotgun (WGS) entry which is preliminary data.</text>
</comment>
<evidence type="ECO:0000256" key="10">
    <source>
        <dbReference type="ARBA" id="ARBA00023004"/>
    </source>
</evidence>
<name>A0ABT1G5X0_9GAMM</name>
<dbReference type="RefSeq" id="WP_253445310.1">
    <property type="nucleotide sequence ID" value="NZ_JALJYF010000001.1"/>
</dbReference>
<dbReference type="Proteomes" id="UP001523550">
    <property type="component" value="Unassembled WGS sequence"/>
</dbReference>
<dbReference type="Pfam" id="PF01127">
    <property type="entry name" value="Sdh_cyt"/>
    <property type="match status" value="1"/>
</dbReference>